<proteinExistence type="inferred from homology"/>
<protein>
    <submittedName>
        <fullName evidence="8">Unannotated protein</fullName>
    </submittedName>
</protein>
<dbReference type="CDD" id="cd06354">
    <property type="entry name" value="PBP1_PrnA-like"/>
    <property type="match status" value="1"/>
</dbReference>
<evidence type="ECO:0000313" key="8">
    <source>
        <dbReference type="EMBL" id="CAB4564309.1"/>
    </source>
</evidence>
<dbReference type="AlphaFoldDB" id="A0A6J6DMV3"/>
<dbReference type="PROSITE" id="PS51257">
    <property type="entry name" value="PROKAR_LIPOPROTEIN"/>
    <property type="match status" value="1"/>
</dbReference>
<dbReference type="EMBL" id="CAEZTN010000003">
    <property type="protein sequence ID" value="CAB4564309.1"/>
    <property type="molecule type" value="Genomic_DNA"/>
</dbReference>
<dbReference type="InterPro" id="IPR050957">
    <property type="entry name" value="BMP_lipoprotein"/>
</dbReference>
<keyword evidence="4" id="KW-0732">Signal</keyword>
<dbReference type="Pfam" id="PF02608">
    <property type="entry name" value="Bmp"/>
    <property type="match status" value="1"/>
</dbReference>
<accession>A0A6J6DMV3</accession>
<sequence length="364" mass="37511">MYRRPNLTFGGKLKRASKLVAVLAAAVLITTGCSSSSSDNAGGDVKVGLAYDIGGRGDKSFNDSAALGLDQAKEEFGIEAKEVTVTTGSDSEREDKLRLLAEAGYNPIIAVGFLYAGPIKAVSTDYPDINFGIIDDSSVAAPNVAGLVFAEEQGSYLVGIAAALESKSGKVGYIGGVRTPLLQKFEAGFVAGVKATKPSATVDVKYISEPPDFSGFNDPAKAKVIAKGMIDKGADVIYSAAGGSGAGNFAAAIDAGKAGKKVWTIGVDSDQYLNASPEEQANMLTSMLKRVDRAVYDVISAAVNGTTVNDVLDAAAGTNGRVYGLELDGVGVSYSGDYITKYKDQIDKAAADIKSGAITVPTTP</sequence>
<evidence type="ECO:0000256" key="4">
    <source>
        <dbReference type="ARBA" id="ARBA00022729"/>
    </source>
</evidence>
<dbReference type="PANTHER" id="PTHR34296">
    <property type="entry name" value="TRANSCRIPTIONAL ACTIVATOR PROTEIN MED"/>
    <property type="match status" value="1"/>
</dbReference>
<comment type="subcellular location">
    <subcellularLocation>
        <location evidence="1">Cell membrane</location>
        <topology evidence="1">Lipid-anchor</topology>
    </subcellularLocation>
</comment>
<evidence type="ECO:0000256" key="2">
    <source>
        <dbReference type="ARBA" id="ARBA00008610"/>
    </source>
</evidence>
<evidence type="ECO:0000256" key="5">
    <source>
        <dbReference type="ARBA" id="ARBA00023136"/>
    </source>
</evidence>
<reference evidence="8" key="1">
    <citation type="submission" date="2020-05" db="EMBL/GenBank/DDBJ databases">
        <authorList>
            <person name="Chiriac C."/>
            <person name="Salcher M."/>
            <person name="Ghai R."/>
            <person name="Kavagutti S V."/>
        </authorList>
    </citation>
    <scope>NUCLEOTIDE SEQUENCE</scope>
</reference>
<dbReference type="SUPFAM" id="SSF53822">
    <property type="entry name" value="Periplasmic binding protein-like I"/>
    <property type="match status" value="1"/>
</dbReference>
<gene>
    <name evidence="8" type="ORF">UFOPK1689_00244</name>
</gene>
<dbReference type="GO" id="GO:0005886">
    <property type="term" value="C:plasma membrane"/>
    <property type="evidence" value="ECO:0007669"/>
    <property type="project" value="UniProtKB-SubCell"/>
</dbReference>
<dbReference type="Gene3D" id="3.40.50.2300">
    <property type="match status" value="2"/>
</dbReference>
<comment type="similarity">
    <text evidence="2">Belongs to the BMP lipoprotein family.</text>
</comment>
<evidence type="ECO:0000256" key="6">
    <source>
        <dbReference type="ARBA" id="ARBA00023288"/>
    </source>
</evidence>
<organism evidence="8">
    <name type="scientific">freshwater metagenome</name>
    <dbReference type="NCBI Taxonomy" id="449393"/>
    <lineage>
        <taxon>unclassified sequences</taxon>
        <taxon>metagenomes</taxon>
        <taxon>ecological metagenomes</taxon>
    </lineage>
</organism>
<evidence type="ECO:0000259" key="7">
    <source>
        <dbReference type="Pfam" id="PF02608"/>
    </source>
</evidence>
<dbReference type="InterPro" id="IPR028082">
    <property type="entry name" value="Peripla_BP_I"/>
</dbReference>
<keyword evidence="6" id="KW-0449">Lipoprotein</keyword>
<dbReference type="InterPro" id="IPR003760">
    <property type="entry name" value="PnrA-like"/>
</dbReference>
<keyword evidence="3" id="KW-1003">Cell membrane</keyword>
<name>A0A6J6DMV3_9ZZZZ</name>
<evidence type="ECO:0000256" key="3">
    <source>
        <dbReference type="ARBA" id="ARBA00022475"/>
    </source>
</evidence>
<evidence type="ECO:0000256" key="1">
    <source>
        <dbReference type="ARBA" id="ARBA00004193"/>
    </source>
</evidence>
<dbReference type="PANTHER" id="PTHR34296:SF2">
    <property type="entry name" value="ABC TRANSPORTER GUANOSINE-BINDING PROTEIN NUPN"/>
    <property type="match status" value="1"/>
</dbReference>
<keyword evidence="5" id="KW-0472">Membrane</keyword>
<feature type="domain" description="ABC transporter substrate-binding protein PnrA-like" evidence="7">
    <location>
        <begin position="52"/>
        <end position="360"/>
    </location>
</feature>